<comment type="caution">
    <text evidence="7">The sequence shown here is derived from an EMBL/GenBank/DDBJ whole genome shotgun (WGS) entry which is preliminary data.</text>
</comment>
<dbReference type="GO" id="GO:0000166">
    <property type="term" value="F:nucleotide binding"/>
    <property type="evidence" value="ECO:0007669"/>
    <property type="project" value="UniProtKB-KW"/>
</dbReference>
<gene>
    <name evidence="7" type="ORF">Sjap_009369</name>
</gene>
<organism evidence="7 8">
    <name type="scientific">Stephania japonica</name>
    <dbReference type="NCBI Taxonomy" id="461633"/>
    <lineage>
        <taxon>Eukaryota</taxon>
        <taxon>Viridiplantae</taxon>
        <taxon>Streptophyta</taxon>
        <taxon>Embryophyta</taxon>
        <taxon>Tracheophyta</taxon>
        <taxon>Spermatophyta</taxon>
        <taxon>Magnoliopsida</taxon>
        <taxon>Ranunculales</taxon>
        <taxon>Menispermaceae</taxon>
        <taxon>Menispermoideae</taxon>
        <taxon>Cissampelideae</taxon>
        <taxon>Stephania</taxon>
    </lineage>
</organism>
<dbReference type="PANTHER" id="PTHR47186">
    <property type="entry name" value="LEUCINE-RICH REPEAT-CONTAINING PROTEIN 57"/>
    <property type="match status" value="1"/>
</dbReference>
<feature type="domain" description="R13L1/DRL21-like LRR repeat region" evidence="6">
    <location>
        <begin position="356"/>
        <end position="482"/>
    </location>
</feature>
<name>A0AAP0PFG2_9MAGN</name>
<dbReference type="SMART" id="SM00369">
    <property type="entry name" value="LRR_TYP"/>
    <property type="match status" value="2"/>
</dbReference>
<evidence type="ECO:0000313" key="7">
    <source>
        <dbReference type="EMBL" id="KAK9138775.1"/>
    </source>
</evidence>
<dbReference type="Proteomes" id="UP001417504">
    <property type="component" value="Unassembled WGS sequence"/>
</dbReference>
<reference evidence="7 8" key="1">
    <citation type="submission" date="2024-01" db="EMBL/GenBank/DDBJ databases">
        <title>Genome assemblies of Stephania.</title>
        <authorList>
            <person name="Yang L."/>
        </authorList>
    </citation>
    <scope>NUCLEOTIDE SEQUENCE [LARGE SCALE GENOMIC DNA]</scope>
    <source>
        <strain evidence="7">QJT</strain>
        <tissue evidence="7">Leaf</tissue>
    </source>
</reference>
<dbReference type="Pfam" id="PF18052">
    <property type="entry name" value="Rx_N"/>
    <property type="match status" value="1"/>
</dbReference>
<dbReference type="CDD" id="cd14798">
    <property type="entry name" value="RX-CC_like"/>
    <property type="match status" value="1"/>
</dbReference>
<dbReference type="SUPFAM" id="SSF52058">
    <property type="entry name" value="L domain-like"/>
    <property type="match status" value="1"/>
</dbReference>
<evidence type="ECO:0008006" key="9">
    <source>
        <dbReference type="Google" id="ProtNLM"/>
    </source>
</evidence>
<dbReference type="InterPro" id="IPR032675">
    <property type="entry name" value="LRR_dom_sf"/>
</dbReference>
<evidence type="ECO:0000256" key="4">
    <source>
        <dbReference type="ARBA" id="ARBA00022821"/>
    </source>
</evidence>
<dbReference type="Gene3D" id="1.20.5.4130">
    <property type="match status" value="1"/>
</dbReference>
<evidence type="ECO:0000259" key="6">
    <source>
        <dbReference type="Pfam" id="PF25019"/>
    </source>
</evidence>
<dbReference type="Pfam" id="PF25019">
    <property type="entry name" value="LRR_R13L1-DRL21"/>
    <property type="match status" value="1"/>
</dbReference>
<keyword evidence="8" id="KW-1185">Reference proteome</keyword>
<sequence>MAETLVTSGVTMILSAVEDHVKSKIALAWGAKKELEKLQDKLVVLQLVLDDAEKRQLKEPSVQHWLEKLKGVAYEAQDVMDEVTYEVNHPKNNINVTNKWIDNVFNCCSVSNPFLSYWRLDTVLNICSSSNPFHFQWKMAHMIQDINGEFDKIKKEMEEYNFIKGNLSLVPFDRTSVLVNRVEKDNVLGSRRLQVAFTNEGASSTTQVLGDLMSMIGGDKLRVLFLSNWLKSGIMIRNVSPLMNLKRLHVLILKGLIEELPDSIANLKQLRYLDLSENKIEVLSKSLNTLYNLQTLKLNSCFLLQELPSDITRKLINLRHFEMRYTSCKMPKEISRLRFLQTLRQFKVSEESGGGISELRSLNHLRNGLAITELENVENREDAESANLIKKQEIHELAFDWSHYKPCRNNVDEVLEGLWPHNNLKKLEINYFPGAKFPTWVSSDASMLPNLVEIRLQSLYNCAHLPAFGSFPKLRALYLVSMQSVTSIGDGFYGYSKPPFPSLRILKLITLTNLREWAEAAPPMFSSSSASSSFPLLEELAIVYCPKLRTMPTAFPMLRNLVIRDSNSTVVTGDDVRGRKQAHLSNFTRSCPILQSFPTEELQRLTVLQELHIGGFSEKLDSFPFLSVSTNEQKGGHQLCGLKILKLQNPNITFLPEQIQHFTALDELYINSFLNIEALPDWLGYLPSLRYLELFNCPNLIHFPSVEAFRRLSTLQKLNIVLCDELKLRCANDQGEERHKISQVPWVSIDSDGNIFRGSQIEPTYV</sequence>
<dbReference type="SUPFAM" id="SSF52047">
    <property type="entry name" value="RNI-like"/>
    <property type="match status" value="1"/>
</dbReference>
<dbReference type="GO" id="GO:0006952">
    <property type="term" value="P:defense response"/>
    <property type="evidence" value="ECO:0007669"/>
    <property type="project" value="UniProtKB-KW"/>
</dbReference>
<evidence type="ECO:0000256" key="2">
    <source>
        <dbReference type="ARBA" id="ARBA00022737"/>
    </source>
</evidence>
<keyword evidence="1" id="KW-0433">Leucine-rich repeat</keyword>
<dbReference type="Gene3D" id="3.80.10.10">
    <property type="entry name" value="Ribonuclease Inhibitor"/>
    <property type="match status" value="2"/>
</dbReference>
<evidence type="ECO:0000259" key="5">
    <source>
        <dbReference type="Pfam" id="PF18052"/>
    </source>
</evidence>
<evidence type="ECO:0000313" key="8">
    <source>
        <dbReference type="Proteomes" id="UP001417504"/>
    </source>
</evidence>
<keyword evidence="2" id="KW-0677">Repeat</keyword>
<protein>
    <recommendedName>
        <fullName evidence="9">Rx N-terminal domain-containing protein</fullName>
    </recommendedName>
</protein>
<dbReference type="InterPro" id="IPR001611">
    <property type="entry name" value="Leu-rich_rpt"/>
</dbReference>
<dbReference type="PROSITE" id="PS51450">
    <property type="entry name" value="LRR"/>
    <property type="match status" value="1"/>
</dbReference>
<dbReference type="InterPro" id="IPR056789">
    <property type="entry name" value="LRR_R13L1-DRL21"/>
</dbReference>
<proteinExistence type="predicted"/>
<accession>A0AAP0PFG2</accession>
<dbReference type="AlphaFoldDB" id="A0AAP0PFG2"/>
<evidence type="ECO:0000256" key="1">
    <source>
        <dbReference type="ARBA" id="ARBA00022614"/>
    </source>
</evidence>
<dbReference type="PANTHER" id="PTHR47186:SF3">
    <property type="entry name" value="OS09G0267800 PROTEIN"/>
    <property type="match status" value="1"/>
</dbReference>
<feature type="domain" description="Disease resistance N-terminal" evidence="5">
    <location>
        <begin position="11"/>
        <end position="92"/>
    </location>
</feature>
<dbReference type="EMBL" id="JBBNAE010000003">
    <property type="protein sequence ID" value="KAK9138775.1"/>
    <property type="molecule type" value="Genomic_DNA"/>
</dbReference>
<dbReference type="InterPro" id="IPR003591">
    <property type="entry name" value="Leu-rich_rpt_typical-subtyp"/>
</dbReference>
<keyword evidence="4" id="KW-0611">Plant defense</keyword>
<dbReference type="InterPro" id="IPR038005">
    <property type="entry name" value="RX-like_CC"/>
</dbReference>
<evidence type="ECO:0000256" key="3">
    <source>
        <dbReference type="ARBA" id="ARBA00022741"/>
    </source>
</evidence>
<keyword evidence="3" id="KW-0547">Nucleotide-binding</keyword>
<dbReference type="InterPro" id="IPR041118">
    <property type="entry name" value="Rx_N"/>
</dbReference>